<comment type="caution">
    <text evidence="1">The sequence shown here is derived from an EMBL/GenBank/DDBJ whole genome shotgun (WGS) entry which is preliminary data.</text>
</comment>
<evidence type="ECO:0000313" key="2">
    <source>
        <dbReference type="Proteomes" id="UP000246278"/>
    </source>
</evidence>
<dbReference type="AlphaFoldDB" id="A0A317T4A0"/>
<evidence type="ECO:0000313" key="1">
    <source>
        <dbReference type="EMBL" id="PWW81468.1"/>
    </source>
</evidence>
<reference evidence="2" key="1">
    <citation type="submission" date="2017-10" db="EMBL/GenBank/DDBJ databases">
        <authorList>
            <person name="Gaisin V.A."/>
            <person name="Rysina M.S."/>
            <person name="Grouzdev D.S."/>
        </authorList>
    </citation>
    <scope>NUCLEOTIDE SEQUENCE [LARGE SCALE GENOMIC DNA]</scope>
    <source>
        <strain evidence="2">V1</strain>
    </source>
</reference>
<dbReference type="EMBL" id="PDNZ01000007">
    <property type="protein sequence ID" value="PWW81468.1"/>
    <property type="molecule type" value="Genomic_DNA"/>
</dbReference>
<dbReference type="Proteomes" id="UP000246278">
    <property type="component" value="Unassembled WGS sequence"/>
</dbReference>
<sequence>MIEKVKIVQPHSMWHVSRNPSGTMIPRLEHEESTERNNFALSLSSSYLPKNKTLFRQGDPTFLLL</sequence>
<gene>
    <name evidence="1" type="ORF">CR164_10580</name>
</gene>
<organism evidence="1 2">
    <name type="scientific">Prosthecochloris marina</name>
    <dbReference type="NCBI Taxonomy" id="2017681"/>
    <lineage>
        <taxon>Bacteria</taxon>
        <taxon>Pseudomonadati</taxon>
        <taxon>Chlorobiota</taxon>
        <taxon>Chlorobiia</taxon>
        <taxon>Chlorobiales</taxon>
        <taxon>Chlorobiaceae</taxon>
        <taxon>Prosthecochloris</taxon>
    </lineage>
</organism>
<proteinExistence type="predicted"/>
<protein>
    <submittedName>
        <fullName evidence="1">Uncharacterized protein</fullName>
    </submittedName>
</protein>
<dbReference type="RefSeq" id="WP_110023962.1">
    <property type="nucleotide sequence ID" value="NZ_PDNZ01000007.1"/>
</dbReference>
<keyword evidence="2" id="KW-1185">Reference proteome</keyword>
<name>A0A317T4A0_9CHLB</name>
<accession>A0A317T4A0</accession>